<dbReference type="SMART" id="SM00220">
    <property type="entry name" value="S_TKc"/>
    <property type="match status" value="1"/>
</dbReference>
<feature type="compositionally biased region" description="Gly residues" evidence="12">
    <location>
        <begin position="362"/>
        <end position="371"/>
    </location>
</feature>
<dbReference type="OrthoDB" id="1732493at2759"/>
<dbReference type="PROSITE" id="PS00107">
    <property type="entry name" value="PROTEIN_KINASE_ATP"/>
    <property type="match status" value="1"/>
</dbReference>
<proteinExistence type="inferred from homology"/>
<evidence type="ECO:0000313" key="15">
    <source>
        <dbReference type="Proteomes" id="UP000751190"/>
    </source>
</evidence>
<dbReference type="PANTHER" id="PTHR24056:SF107">
    <property type="entry name" value="CYCLIN-DEPENDENT KINASE 11A-RELATED"/>
    <property type="match status" value="1"/>
</dbReference>
<comment type="catalytic activity">
    <reaction evidence="8">
        <text>L-threonyl-[protein] + ATP = O-phospho-L-threonyl-[protein] + ADP + H(+)</text>
        <dbReference type="Rhea" id="RHEA:46608"/>
        <dbReference type="Rhea" id="RHEA-COMP:11060"/>
        <dbReference type="Rhea" id="RHEA-COMP:11605"/>
        <dbReference type="ChEBI" id="CHEBI:15378"/>
        <dbReference type="ChEBI" id="CHEBI:30013"/>
        <dbReference type="ChEBI" id="CHEBI:30616"/>
        <dbReference type="ChEBI" id="CHEBI:61977"/>
        <dbReference type="ChEBI" id="CHEBI:456216"/>
        <dbReference type="EC" id="2.7.11.22"/>
    </reaction>
</comment>
<dbReference type="InterPro" id="IPR050108">
    <property type="entry name" value="CDK"/>
</dbReference>
<keyword evidence="15" id="KW-1185">Reference proteome</keyword>
<evidence type="ECO:0000313" key="14">
    <source>
        <dbReference type="EMBL" id="KAG8467336.1"/>
    </source>
</evidence>
<evidence type="ECO:0000256" key="2">
    <source>
        <dbReference type="ARBA" id="ARBA00012425"/>
    </source>
</evidence>
<feature type="binding site" evidence="10">
    <location>
        <position position="45"/>
    </location>
    <ligand>
        <name>ATP</name>
        <dbReference type="ChEBI" id="CHEBI:30616"/>
    </ligand>
</feature>
<accession>A0A8J5XEK8</accession>
<organism evidence="14 15">
    <name type="scientific">Diacronema lutheri</name>
    <name type="common">Unicellular marine alga</name>
    <name type="synonym">Monochrysis lutheri</name>
    <dbReference type="NCBI Taxonomy" id="2081491"/>
    <lineage>
        <taxon>Eukaryota</taxon>
        <taxon>Haptista</taxon>
        <taxon>Haptophyta</taxon>
        <taxon>Pavlovophyceae</taxon>
        <taxon>Pavlovales</taxon>
        <taxon>Pavlovaceae</taxon>
        <taxon>Diacronema</taxon>
    </lineage>
</organism>
<evidence type="ECO:0000256" key="9">
    <source>
        <dbReference type="ARBA" id="ARBA00048367"/>
    </source>
</evidence>
<comment type="catalytic activity">
    <reaction evidence="9">
        <text>L-seryl-[protein] + ATP = O-phospho-L-seryl-[protein] + ADP + H(+)</text>
        <dbReference type="Rhea" id="RHEA:17989"/>
        <dbReference type="Rhea" id="RHEA-COMP:9863"/>
        <dbReference type="Rhea" id="RHEA-COMP:11604"/>
        <dbReference type="ChEBI" id="CHEBI:15378"/>
        <dbReference type="ChEBI" id="CHEBI:29999"/>
        <dbReference type="ChEBI" id="CHEBI:30616"/>
        <dbReference type="ChEBI" id="CHEBI:83421"/>
        <dbReference type="ChEBI" id="CHEBI:456216"/>
        <dbReference type="EC" id="2.7.11.22"/>
    </reaction>
</comment>
<evidence type="ECO:0000259" key="13">
    <source>
        <dbReference type="PROSITE" id="PS50011"/>
    </source>
</evidence>
<feature type="compositionally biased region" description="Low complexity" evidence="12">
    <location>
        <begin position="372"/>
        <end position="385"/>
    </location>
</feature>
<evidence type="ECO:0000256" key="12">
    <source>
        <dbReference type="SAM" id="MobiDB-lite"/>
    </source>
</evidence>
<comment type="caution">
    <text evidence="14">The sequence shown here is derived from an EMBL/GenBank/DDBJ whole genome shotgun (WGS) entry which is preliminary data.</text>
</comment>
<keyword evidence="3 11" id="KW-0723">Serine/threonine-protein kinase</keyword>
<keyword evidence="4" id="KW-0808">Transferase</keyword>
<dbReference type="GO" id="GO:0005524">
    <property type="term" value="F:ATP binding"/>
    <property type="evidence" value="ECO:0007669"/>
    <property type="project" value="UniProtKB-UniRule"/>
</dbReference>
<dbReference type="EC" id="2.7.11.22" evidence="2"/>
<reference evidence="14" key="1">
    <citation type="submission" date="2021-05" db="EMBL/GenBank/DDBJ databases">
        <title>The genome of the haptophyte Pavlova lutheri (Diacronema luteri, Pavlovales) - a model for lipid biosynthesis in eukaryotic algae.</title>
        <authorList>
            <person name="Hulatt C.J."/>
            <person name="Posewitz M.C."/>
        </authorList>
    </citation>
    <scope>NUCLEOTIDE SEQUENCE</scope>
    <source>
        <strain evidence="14">NIVA-4/92</strain>
    </source>
</reference>
<evidence type="ECO:0000256" key="7">
    <source>
        <dbReference type="ARBA" id="ARBA00022840"/>
    </source>
</evidence>
<keyword evidence="7 10" id="KW-0067">ATP-binding</keyword>
<dbReference type="FunFam" id="3.30.200.20:FF:000124">
    <property type="entry name" value="Cyclin-dependent kinase 4"/>
    <property type="match status" value="1"/>
</dbReference>
<evidence type="ECO:0000256" key="10">
    <source>
        <dbReference type="PROSITE-ProRule" id="PRU10141"/>
    </source>
</evidence>
<dbReference type="PROSITE" id="PS00108">
    <property type="entry name" value="PROTEIN_KINASE_ST"/>
    <property type="match status" value="1"/>
</dbReference>
<feature type="domain" description="Protein kinase" evidence="13">
    <location>
        <begin position="16"/>
        <end position="311"/>
    </location>
</feature>
<evidence type="ECO:0000256" key="6">
    <source>
        <dbReference type="ARBA" id="ARBA00022777"/>
    </source>
</evidence>
<dbReference type="PANTHER" id="PTHR24056">
    <property type="entry name" value="CELL DIVISION PROTEIN KINASE"/>
    <property type="match status" value="1"/>
</dbReference>
<dbReference type="InterPro" id="IPR008271">
    <property type="entry name" value="Ser/Thr_kinase_AS"/>
</dbReference>
<dbReference type="FunFam" id="1.10.510.10:FF:000624">
    <property type="entry name" value="Mitogen-activated protein kinase"/>
    <property type="match status" value="1"/>
</dbReference>
<evidence type="ECO:0000256" key="1">
    <source>
        <dbReference type="ARBA" id="ARBA00006485"/>
    </source>
</evidence>
<dbReference type="Proteomes" id="UP000751190">
    <property type="component" value="Unassembled WGS sequence"/>
</dbReference>
<dbReference type="Gene3D" id="3.30.200.20">
    <property type="entry name" value="Phosphorylase Kinase, domain 1"/>
    <property type="match status" value="1"/>
</dbReference>
<dbReference type="SUPFAM" id="SSF56112">
    <property type="entry name" value="Protein kinase-like (PK-like)"/>
    <property type="match status" value="1"/>
</dbReference>
<evidence type="ECO:0000256" key="5">
    <source>
        <dbReference type="ARBA" id="ARBA00022741"/>
    </source>
</evidence>
<comment type="similarity">
    <text evidence="1">Belongs to the protein kinase superfamily. CMGC Ser/Thr protein kinase family. CDC2/CDKX subfamily.</text>
</comment>
<evidence type="ECO:0000256" key="4">
    <source>
        <dbReference type="ARBA" id="ARBA00022679"/>
    </source>
</evidence>
<dbReference type="OMA" id="TEPGHAM"/>
<name>A0A8J5XEK8_DIALT</name>
<evidence type="ECO:0000256" key="3">
    <source>
        <dbReference type="ARBA" id="ARBA00022527"/>
    </source>
</evidence>
<dbReference type="PROSITE" id="PS50011">
    <property type="entry name" value="PROTEIN_KINASE_DOM"/>
    <property type="match status" value="1"/>
</dbReference>
<dbReference type="InterPro" id="IPR011009">
    <property type="entry name" value="Kinase-like_dom_sf"/>
</dbReference>
<gene>
    <name evidence="14" type="ORF">KFE25_000652</name>
</gene>
<dbReference type="EMBL" id="JAGTXO010000006">
    <property type="protein sequence ID" value="KAG8467336.1"/>
    <property type="molecule type" value="Genomic_DNA"/>
</dbReference>
<dbReference type="GO" id="GO:0004693">
    <property type="term" value="F:cyclin-dependent protein serine/threonine kinase activity"/>
    <property type="evidence" value="ECO:0007669"/>
    <property type="project" value="UniProtKB-EC"/>
</dbReference>
<feature type="region of interest" description="Disordered" evidence="12">
    <location>
        <begin position="332"/>
        <end position="385"/>
    </location>
</feature>
<keyword evidence="6" id="KW-0418">Kinase</keyword>
<dbReference type="InterPro" id="IPR017441">
    <property type="entry name" value="Protein_kinase_ATP_BS"/>
</dbReference>
<sequence>MEAPMPPGACRSIAQFEKLRKIGEGTYGSVFMARDRASARLVALKRVKIRTSGFEREGMPTTALREIGLLRSLPAHENVVRLHEVAVGSRMDAIFLVFEYCEHDVARLLDWMRTPFSTSEVKCLMLQLFEAVAHLHEHHVIHRDLKLSNLLLTAGGVLKLCDFGLARPLAAPASAAPQPLTAKVVTLWYRAPELLLGERAYTSAIDDWALGCILGELLLHRPLMPGASEPDQLRLMCELLGSPSERIWPGLGALPHARSVALPTQPYNELETRFRGTRELSRGALALLNALLTYDPRRRCGARAALGHAFFAEAPPAKARALLPTFPTLHNLADAPEPGKPAAGAANAAAVRGHKRPALGGAAAGGEGTGRAGAASGKSARAGGS</sequence>
<evidence type="ECO:0000256" key="11">
    <source>
        <dbReference type="RuleBase" id="RU000304"/>
    </source>
</evidence>
<feature type="compositionally biased region" description="Low complexity" evidence="12">
    <location>
        <begin position="333"/>
        <end position="351"/>
    </location>
</feature>
<dbReference type="GO" id="GO:0005634">
    <property type="term" value="C:nucleus"/>
    <property type="evidence" value="ECO:0007669"/>
    <property type="project" value="TreeGrafter"/>
</dbReference>
<protein>
    <recommendedName>
        <fullName evidence="2">cyclin-dependent kinase</fullName>
        <ecNumber evidence="2">2.7.11.22</ecNumber>
    </recommendedName>
</protein>
<dbReference type="AlphaFoldDB" id="A0A8J5XEK8"/>
<evidence type="ECO:0000256" key="8">
    <source>
        <dbReference type="ARBA" id="ARBA00047811"/>
    </source>
</evidence>
<dbReference type="InterPro" id="IPR000719">
    <property type="entry name" value="Prot_kinase_dom"/>
</dbReference>
<keyword evidence="5 10" id="KW-0547">Nucleotide-binding</keyword>
<dbReference type="Pfam" id="PF00069">
    <property type="entry name" value="Pkinase"/>
    <property type="match status" value="1"/>
</dbReference>
<dbReference type="GO" id="GO:0007346">
    <property type="term" value="P:regulation of mitotic cell cycle"/>
    <property type="evidence" value="ECO:0007669"/>
    <property type="project" value="TreeGrafter"/>
</dbReference>
<dbReference type="Gene3D" id="1.10.510.10">
    <property type="entry name" value="Transferase(Phosphotransferase) domain 1"/>
    <property type="match status" value="1"/>
</dbReference>